<dbReference type="SUPFAM" id="SSF48403">
    <property type="entry name" value="Ankyrin repeat"/>
    <property type="match status" value="1"/>
</dbReference>
<accession>A0ABD2W012</accession>
<dbReference type="PROSITE" id="PS50297">
    <property type="entry name" value="ANK_REP_REGION"/>
    <property type="match status" value="3"/>
</dbReference>
<feature type="repeat" description="ANK" evidence="3">
    <location>
        <begin position="344"/>
        <end position="376"/>
    </location>
</feature>
<gene>
    <name evidence="4" type="ORF">TKK_018344</name>
</gene>
<dbReference type="AlphaFoldDB" id="A0ABD2W012"/>
<dbReference type="PROSITE" id="PS50088">
    <property type="entry name" value="ANK_REPEAT"/>
    <property type="match status" value="3"/>
</dbReference>
<dbReference type="SMART" id="SM00248">
    <property type="entry name" value="ANK"/>
    <property type="match status" value="6"/>
</dbReference>
<evidence type="ECO:0000256" key="3">
    <source>
        <dbReference type="PROSITE-ProRule" id="PRU00023"/>
    </source>
</evidence>
<dbReference type="InterPro" id="IPR002110">
    <property type="entry name" value="Ankyrin_rpt"/>
</dbReference>
<sequence length="566" mass="65424">MSREWLEKLQSLRQRFNWEIDEDRFEFYDEFLPLIKDWRGDLPNLRDLFDKEGIDWLLCESICRVRCYDLELVDDDLADADWLIGFVITTGYADQPDVDEQGRPILSCATAIHEISRSRMSSNLYAKWRVFVLNLFKIYSRLEANYADEGGLTHFHVACQFGYGRLAERFVLEQGLSPDLVWPETGETPLHLALTHGCKIVARKLLSLGADPNLADNRGWTTLHAICENLAAHDLALVLLELNDPVDEDEEEQQQVVQIDVPDNLGRTQLHLALKNAKIQMGELLLIHGADVNRADSAGSTPLHYLVEGCTMEWLVGNDQLMRRWLEICDARDRTVQIDARDAEGRTPLQWAVARVEPMTVDALLTGGADLANFSFPTEDHFGCERNDPAYLEFMRNNKMSLACGALRIVERLQRAEYEVQRNEALTIMKLFEHCGLLDRSPILDVANWYEDRVFPDVARQMMIRPNLSLDQLVRLPTERAKRLLVYEDYSRLERLDGYQLLRRPRREACDSFLSEIMLRRFFREWAVLALMELTDYEMSSDCCLQVMELMTNKDLYNTCLGAWQA</sequence>
<dbReference type="Proteomes" id="UP001627154">
    <property type="component" value="Unassembled WGS sequence"/>
</dbReference>
<evidence type="ECO:0000256" key="2">
    <source>
        <dbReference type="ARBA" id="ARBA00023043"/>
    </source>
</evidence>
<protein>
    <submittedName>
        <fullName evidence="4">Uncharacterized protein</fullName>
    </submittedName>
</protein>
<feature type="repeat" description="ANK" evidence="3">
    <location>
        <begin position="265"/>
        <end position="297"/>
    </location>
</feature>
<dbReference type="InterPro" id="IPR036770">
    <property type="entry name" value="Ankyrin_rpt-contain_sf"/>
</dbReference>
<evidence type="ECO:0000313" key="5">
    <source>
        <dbReference type="Proteomes" id="UP001627154"/>
    </source>
</evidence>
<keyword evidence="5" id="KW-1185">Reference proteome</keyword>
<keyword evidence="1" id="KW-0677">Repeat</keyword>
<dbReference type="PANTHER" id="PTHR46680">
    <property type="entry name" value="NF-KAPPA-B INHIBITOR ALPHA"/>
    <property type="match status" value="1"/>
</dbReference>
<comment type="caution">
    <text evidence="4">The sequence shown here is derived from an EMBL/GenBank/DDBJ whole genome shotgun (WGS) entry which is preliminary data.</text>
</comment>
<name>A0ABD2W012_9HYME</name>
<dbReference type="InterPro" id="IPR051070">
    <property type="entry name" value="NF-kappa-B_inhibitor"/>
</dbReference>
<dbReference type="Gene3D" id="1.25.40.20">
    <property type="entry name" value="Ankyrin repeat-containing domain"/>
    <property type="match status" value="2"/>
</dbReference>
<dbReference type="Pfam" id="PF12796">
    <property type="entry name" value="Ank_2"/>
    <property type="match status" value="1"/>
</dbReference>
<organism evidence="4 5">
    <name type="scientific">Trichogramma kaykai</name>
    <dbReference type="NCBI Taxonomy" id="54128"/>
    <lineage>
        <taxon>Eukaryota</taxon>
        <taxon>Metazoa</taxon>
        <taxon>Ecdysozoa</taxon>
        <taxon>Arthropoda</taxon>
        <taxon>Hexapoda</taxon>
        <taxon>Insecta</taxon>
        <taxon>Pterygota</taxon>
        <taxon>Neoptera</taxon>
        <taxon>Endopterygota</taxon>
        <taxon>Hymenoptera</taxon>
        <taxon>Apocrita</taxon>
        <taxon>Proctotrupomorpha</taxon>
        <taxon>Chalcidoidea</taxon>
        <taxon>Trichogrammatidae</taxon>
        <taxon>Trichogramma</taxon>
    </lineage>
</organism>
<dbReference type="EMBL" id="JBJJXI010000148">
    <property type="protein sequence ID" value="KAL3386138.1"/>
    <property type="molecule type" value="Genomic_DNA"/>
</dbReference>
<keyword evidence="2 3" id="KW-0040">ANK repeat</keyword>
<evidence type="ECO:0000256" key="1">
    <source>
        <dbReference type="ARBA" id="ARBA00022737"/>
    </source>
</evidence>
<reference evidence="4 5" key="1">
    <citation type="journal article" date="2024" name="bioRxiv">
        <title>A reference genome for Trichogramma kaykai: A tiny desert-dwelling parasitoid wasp with competing sex-ratio distorters.</title>
        <authorList>
            <person name="Culotta J."/>
            <person name="Lindsey A.R."/>
        </authorList>
    </citation>
    <scope>NUCLEOTIDE SEQUENCE [LARGE SCALE GENOMIC DNA]</scope>
    <source>
        <strain evidence="4 5">KSX58</strain>
    </source>
</reference>
<feature type="repeat" description="ANK" evidence="3">
    <location>
        <begin position="185"/>
        <end position="217"/>
    </location>
</feature>
<proteinExistence type="predicted"/>
<evidence type="ECO:0000313" key="4">
    <source>
        <dbReference type="EMBL" id="KAL3386138.1"/>
    </source>
</evidence>
<dbReference type="PANTHER" id="PTHR46680:SF3">
    <property type="entry name" value="NF-KAPPA-B INHIBITOR CACTUS"/>
    <property type="match status" value="1"/>
</dbReference>